<evidence type="ECO:0000256" key="1">
    <source>
        <dbReference type="ARBA" id="ARBA00010444"/>
    </source>
</evidence>
<keyword evidence="3" id="KW-0687">Ribonucleoprotein</keyword>
<proteinExistence type="inferred from homology"/>
<dbReference type="PANTHER" id="PTHR10732">
    <property type="entry name" value="40S RIBOSOMAL PROTEIN S17"/>
    <property type="match status" value="1"/>
</dbReference>
<evidence type="ECO:0000256" key="2">
    <source>
        <dbReference type="ARBA" id="ARBA00022980"/>
    </source>
</evidence>
<gene>
    <name evidence="4" type="ORF">DVH24_016689</name>
</gene>
<dbReference type="Proteomes" id="UP000290289">
    <property type="component" value="Chromosome 15"/>
</dbReference>
<comment type="similarity">
    <text evidence="1">Belongs to the eukaryotic ribosomal protein eS17 family.</text>
</comment>
<comment type="caution">
    <text evidence="4">The sequence shown here is derived from an EMBL/GenBank/DDBJ whole genome shotgun (WGS) entry which is preliminary data.</text>
</comment>
<organism evidence="4 5">
    <name type="scientific">Malus domestica</name>
    <name type="common">Apple</name>
    <name type="synonym">Pyrus malus</name>
    <dbReference type="NCBI Taxonomy" id="3750"/>
    <lineage>
        <taxon>Eukaryota</taxon>
        <taxon>Viridiplantae</taxon>
        <taxon>Streptophyta</taxon>
        <taxon>Embryophyta</taxon>
        <taxon>Tracheophyta</taxon>
        <taxon>Spermatophyta</taxon>
        <taxon>Magnoliopsida</taxon>
        <taxon>eudicotyledons</taxon>
        <taxon>Gunneridae</taxon>
        <taxon>Pentapetalae</taxon>
        <taxon>rosids</taxon>
        <taxon>fabids</taxon>
        <taxon>Rosales</taxon>
        <taxon>Rosaceae</taxon>
        <taxon>Amygdaloideae</taxon>
        <taxon>Maleae</taxon>
        <taxon>Malus</taxon>
    </lineage>
</organism>
<dbReference type="GO" id="GO:0003735">
    <property type="term" value="F:structural constituent of ribosome"/>
    <property type="evidence" value="ECO:0007669"/>
    <property type="project" value="InterPro"/>
</dbReference>
<keyword evidence="5" id="KW-1185">Reference proteome</keyword>
<dbReference type="STRING" id="3750.A0A498HWE8"/>
<dbReference type="GO" id="GO:0005840">
    <property type="term" value="C:ribosome"/>
    <property type="evidence" value="ECO:0007669"/>
    <property type="project" value="UniProtKB-KW"/>
</dbReference>
<reference evidence="4 5" key="1">
    <citation type="submission" date="2018-10" db="EMBL/GenBank/DDBJ databases">
        <title>A high-quality apple genome assembly.</title>
        <authorList>
            <person name="Hu J."/>
        </authorList>
    </citation>
    <scope>NUCLEOTIDE SEQUENCE [LARGE SCALE GENOMIC DNA]</scope>
    <source>
        <strain evidence="5">cv. HFTH1</strain>
        <tissue evidence="4">Young leaf</tissue>
    </source>
</reference>
<dbReference type="Pfam" id="PF00833">
    <property type="entry name" value="Ribosomal_S17e"/>
    <property type="match status" value="1"/>
</dbReference>
<dbReference type="InterPro" id="IPR001210">
    <property type="entry name" value="Ribosomal_eS17"/>
</dbReference>
<dbReference type="AlphaFoldDB" id="A0A498HWE8"/>
<dbReference type="PANTHER" id="PTHR10732:SF0">
    <property type="entry name" value="40S RIBOSOMAL PROTEIN S17"/>
    <property type="match status" value="1"/>
</dbReference>
<evidence type="ECO:0000313" key="5">
    <source>
        <dbReference type="Proteomes" id="UP000290289"/>
    </source>
</evidence>
<evidence type="ECO:0008006" key="6">
    <source>
        <dbReference type="Google" id="ProtNLM"/>
    </source>
</evidence>
<dbReference type="GO" id="GO:1990904">
    <property type="term" value="C:ribonucleoprotein complex"/>
    <property type="evidence" value="ECO:0007669"/>
    <property type="project" value="UniProtKB-KW"/>
</dbReference>
<dbReference type="GO" id="GO:0006412">
    <property type="term" value="P:translation"/>
    <property type="evidence" value="ECO:0007669"/>
    <property type="project" value="InterPro"/>
</dbReference>
<keyword evidence="2" id="KW-0689">Ribosomal protein</keyword>
<dbReference type="EMBL" id="RDQH01000341">
    <property type="protein sequence ID" value="RXH73867.1"/>
    <property type="molecule type" value="Genomic_DNA"/>
</dbReference>
<evidence type="ECO:0000256" key="3">
    <source>
        <dbReference type="ARBA" id="ARBA00023274"/>
    </source>
</evidence>
<dbReference type="InterPro" id="IPR036401">
    <property type="entry name" value="Ribosomal_eS17_sf"/>
</dbReference>
<dbReference type="Gene3D" id="1.10.60.20">
    <property type="entry name" value="Ribosomal protein S17e-like"/>
    <property type="match status" value="1"/>
</dbReference>
<sequence>MTLDFHTNKKILEEVAIIPSKCLCNKIAGFSTHLMKQIQKGPVCGISLKLQEEDRKRHMDFVPKESAIKIDEISVDKETLDMLSALGMVTCLVQAGRLGSSDSNLHNIVILSIISTIL</sequence>
<name>A0A498HWE8_MALDO</name>
<accession>A0A498HWE8</accession>
<dbReference type="SUPFAM" id="SSF116820">
    <property type="entry name" value="Rps17e-like"/>
    <property type="match status" value="1"/>
</dbReference>
<evidence type="ECO:0000313" key="4">
    <source>
        <dbReference type="EMBL" id="RXH73867.1"/>
    </source>
</evidence>
<protein>
    <recommendedName>
        <fullName evidence="6">40S ribosomal protein S17</fullName>
    </recommendedName>
</protein>